<organism evidence="1 2">
    <name type="scientific">Caldithrix abyssi DSM 13497</name>
    <dbReference type="NCBI Taxonomy" id="880073"/>
    <lineage>
        <taxon>Bacteria</taxon>
        <taxon>Pseudomonadati</taxon>
        <taxon>Calditrichota</taxon>
        <taxon>Calditrichia</taxon>
        <taxon>Calditrichales</taxon>
        <taxon>Calditrichaceae</taxon>
        <taxon>Caldithrix</taxon>
    </lineage>
</organism>
<evidence type="ECO:0000313" key="2">
    <source>
        <dbReference type="Proteomes" id="UP000183868"/>
    </source>
</evidence>
<dbReference type="KEGG" id="caby:Cabys_2546"/>
<name>A0A1J1C9G4_CALAY</name>
<dbReference type="AlphaFoldDB" id="A0A1J1C9G4"/>
<accession>A0A1J1C9G4</accession>
<proteinExistence type="predicted"/>
<protein>
    <submittedName>
        <fullName evidence="1">Uncharacterized protein</fullName>
    </submittedName>
</protein>
<dbReference type="EMBL" id="CP018099">
    <property type="protein sequence ID" value="APF19295.1"/>
    <property type="molecule type" value="Genomic_DNA"/>
</dbReference>
<sequence length="45" mass="5267">MTVKGQQRRDFLISLKKIAYAGRFPFVLRGLEMCIEAYSAFKLNR</sequence>
<evidence type="ECO:0000313" key="1">
    <source>
        <dbReference type="EMBL" id="APF19295.1"/>
    </source>
</evidence>
<gene>
    <name evidence="1" type="ORF">Cabys_2546</name>
</gene>
<reference evidence="1 2" key="1">
    <citation type="submission" date="2016-11" db="EMBL/GenBank/DDBJ databases">
        <title>Genomic analysis of Caldithrix abyssi and proposal of a novel bacterial phylum Caldithrichaeota.</title>
        <authorList>
            <person name="Kublanov I."/>
            <person name="Sigalova O."/>
            <person name="Gavrilov S."/>
            <person name="Lebedinsky A."/>
            <person name="Ivanova N."/>
            <person name="Daum C."/>
            <person name="Reddy T."/>
            <person name="Klenk H.P."/>
            <person name="Goker M."/>
            <person name="Reva O."/>
            <person name="Miroshnichenko M."/>
            <person name="Kyprides N."/>
            <person name="Woyke T."/>
            <person name="Gelfand M."/>
        </authorList>
    </citation>
    <scope>NUCLEOTIDE SEQUENCE [LARGE SCALE GENOMIC DNA]</scope>
    <source>
        <strain evidence="1 2">LF13</strain>
    </source>
</reference>
<dbReference type="Proteomes" id="UP000183868">
    <property type="component" value="Chromosome"/>
</dbReference>